<gene>
    <name evidence="2" type="ORF">GDO86_016899</name>
</gene>
<feature type="region of interest" description="Disordered" evidence="1">
    <location>
        <begin position="1"/>
        <end position="32"/>
    </location>
</feature>
<feature type="region of interest" description="Disordered" evidence="1">
    <location>
        <begin position="81"/>
        <end position="127"/>
    </location>
</feature>
<dbReference type="OrthoDB" id="9950633at2759"/>
<name>A0A8T2IMX5_9PIPI</name>
<feature type="compositionally biased region" description="Polar residues" evidence="1">
    <location>
        <begin position="1"/>
        <end position="20"/>
    </location>
</feature>
<dbReference type="InterPro" id="IPR026703">
    <property type="entry name" value="ERICH2"/>
</dbReference>
<evidence type="ECO:0000313" key="2">
    <source>
        <dbReference type="EMBL" id="KAG8432420.1"/>
    </source>
</evidence>
<dbReference type="EMBL" id="JAACNH010000009">
    <property type="protein sequence ID" value="KAG8432420.1"/>
    <property type="molecule type" value="Genomic_DNA"/>
</dbReference>
<evidence type="ECO:0000256" key="1">
    <source>
        <dbReference type="SAM" id="MobiDB-lite"/>
    </source>
</evidence>
<accession>A0A8T2IMX5</accession>
<dbReference type="PANTHER" id="PTHR21520">
    <property type="entry name" value="GLUTAMATE-RICH PROTEIN 2"/>
    <property type="match status" value="1"/>
</dbReference>
<comment type="caution">
    <text evidence="2">The sequence shown here is derived from an EMBL/GenBank/DDBJ whole genome shotgun (WGS) entry which is preliminary data.</text>
</comment>
<protein>
    <recommendedName>
        <fullName evidence="4">Glutamate-rich 2</fullName>
    </recommendedName>
</protein>
<keyword evidence="3" id="KW-1185">Reference proteome</keyword>
<sequence length="127" mass="13985">MNANITSNTSVPGQSETQVESNDEESSVEKGSAPLELLAEFLQAVMAKKYKMAHKLCQMILMFEPENPQAKEFSPLLEKMVELAEENNLNNEETESSEESEEGESDEESSEESSNAASDSSEDKTIS</sequence>
<reference evidence="2" key="1">
    <citation type="thesis" date="2020" institute="ProQuest LLC" country="789 East Eisenhower Parkway, Ann Arbor, MI, USA">
        <title>Comparative Genomics and Chromosome Evolution.</title>
        <authorList>
            <person name="Mudd A.B."/>
        </authorList>
    </citation>
    <scope>NUCLEOTIDE SEQUENCE</scope>
    <source>
        <strain evidence="2">Female2</strain>
        <tissue evidence="2">Blood</tissue>
    </source>
</reference>
<organism evidence="2 3">
    <name type="scientific">Hymenochirus boettgeri</name>
    <name type="common">Congo dwarf clawed frog</name>
    <dbReference type="NCBI Taxonomy" id="247094"/>
    <lineage>
        <taxon>Eukaryota</taxon>
        <taxon>Metazoa</taxon>
        <taxon>Chordata</taxon>
        <taxon>Craniata</taxon>
        <taxon>Vertebrata</taxon>
        <taxon>Euteleostomi</taxon>
        <taxon>Amphibia</taxon>
        <taxon>Batrachia</taxon>
        <taxon>Anura</taxon>
        <taxon>Pipoidea</taxon>
        <taxon>Pipidae</taxon>
        <taxon>Pipinae</taxon>
        <taxon>Hymenochirus</taxon>
    </lineage>
</organism>
<evidence type="ECO:0008006" key="4">
    <source>
        <dbReference type="Google" id="ProtNLM"/>
    </source>
</evidence>
<dbReference type="Proteomes" id="UP000812440">
    <property type="component" value="Chromosome 9"/>
</dbReference>
<dbReference type="AlphaFoldDB" id="A0A8T2IMX5"/>
<evidence type="ECO:0000313" key="3">
    <source>
        <dbReference type="Proteomes" id="UP000812440"/>
    </source>
</evidence>
<feature type="compositionally biased region" description="Acidic residues" evidence="1">
    <location>
        <begin position="92"/>
        <end position="111"/>
    </location>
</feature>
<dbReference type="PANTHER" id="PTHR21520:SF2">
    <property type="entry name" value="GLUTAMATE-RICH PROTEIN 2"/>
    <property type="match status" value="1"/>
</dbReference>
<proteinExistence type="predicted"/>